<dbReference type="AlphaFoldDB" id="A0A2M4D9A3"/>
<proteinExistence type="predicted"/>
<protein>
    <submittedName>
        <fullName evidence="1">Putative secreted protein</fullName>
    </submittedName>
</protein>
<evidence type="ECO:0000313" key="1">
    <source>
        <dbReference type="EMBL" id="MBW73648.1"/>
    </source>
</evidence>
<name>A0A2M4D9A3_ANODA</name>
<dbReference type="EMBL" id="GGFL01009470">
    <property type="protein sequence ID" value="MBW73648.1"/>
    <property type="molecule type" value="Transcribed_RNA"/>
</dbReference>
<organism evidence="1">
    <name type="scientific">Anopheles darlingi</name>
    <name type="common">Mosquito</name>
    <dbReference type="NCBI Taxonomy" id="43151"/>
    <lineage>
        <taxon>Eukaryota</taxon>
        <taxon>Metazoa</taxon>
        <taxon>Ecdysozoa</taxon>
        <taxon>Arthropoda</taxon>
        <taxon>Hexapoda</taxon>
        <taxon>Insecta</taxon>
        <taxon>Pterygota</taxon>
        <taxon>Neoptera</taxon>
        <taxon>Endopterygota</taxon>
        <taxon>Diptera</taxon>
        <taxon>Nematocera</taxon>
        <taxon>Culicoidea</taxon>
        <taxon>Culicidae</taxon>
        <taxon>Anophelinae</taxon>
        <taxon>Anopheles</taxon>
    </lineage>
</organism>
<accession>A0A2M4D9A3</accession>
<reference evidence="1" key="1">
    <citation type="submission" date="2018-01" db="EMBL/GenBank/DDBJ databases">
        <title>An insight into the sialome of Amazonian anophelines.</title>
        <authorList>
            <person name="Ribeiro J.M."/>
            <person name="Scarpassa V."/>
            <person name="Calvo E."/>
        </authorList>
    </citation>
    <scope>NUCLEOTIDE SEQUENCE</scope>
</reference>
<sequence>MSKEVLILIVCSIKHLSLSCTCITINLNKTELLIGVIRVTTILIVWNSCRLASANNSVQITHHPSGPIGKYPCLYATKHSVKNLKIE</sequence>